<gene>
    <name evidence="13" type="primary">xerD_1</name>
    <name evidence="10" type="synonym">xerC</name>
    <name evidence="13" type="ORF">J42TS3_10750</name>
</gene>
<feature type="active site" description="O-(3'-phospho-DNA)-tyrosine intermediate" evidence="10">
    <location>
        <position position="298"/>
    </location>
</feature>
<feature type="active site" evidence="10">
    <location>
        <position position="263"/>
    </location>
</feature>
<evidence type="ECO:0000256" key="1">
    <source>
        <dbReference type="ARBA" id="ARBA00004496"/>
    </source>
</evidence>
<dbReference type="Gene3D" id="1.10.443.10">
    <property type="entry name" value="Intergrase catalytic core"/>
    <property type="match status" value="1"/>
</dbReference>
<dbReference type="EMBL" id="BOSL01000002">
    <property type="protein sequence ID" value="GIP52040.1"/>
    <property type="molecule type" value="Genomic_DNA"/>
</dbReference>
<evidence type="ECO:0000313" key="13">
    <source>
        <dbReference type="EMBL" id="GIP52040.1"/>
    </source>
</evidence>
<dbReference type="PANTHER" id="PTHR30349:SF81">
    <property type="entry name" value="TYROSINE RECOMBINASE XERC"/>
    <property type="match status" value="1"/>
</dbReference>
<dbReference type="PROSITE" id="PS51898">
    <property type="entry name" value="TYR_RECOMBINASE"/>
    <property type="match status" value="1"/>
</dbReference>
<feature type="domain" description="Tyr recombinase" evidence="11">
    <location>
        <begin position="128"/>
        <end position="311"/>
    </location>
</feature>
<feature type="active site" evidence="10">
    <location>
        <position position="266"/>
    </location>
</feature>
<keyword evidence="8 10" id="KW-0233">DNA recombination</keyword>
<keyword evidence="6 10" id="KW-0229">DNA integration</keyword>
<dbReference type="Gene3D" id="1.10.150.130">
    <property type="match status" value="1"/>
</dbReference>
<keyword evidence="4 10" id="KW-0132">Cell division</keyword>
<keyword evidence="3 10" id="KW-0963">Cytoplasm</keyword>
<dbReference type="InterPro" id="IPR013762">
    <property type="entry name" value="Integrase-like_cat_sf"/>
</dbReference>
<comment type="similarity">
    <text evidence="2">Belongs to the 'phage' integrase family. XerD subfamily.</text>
</comment>
<feature type="domain" description="Core-binding (CB)" evidence="12">
    <location>
        <begin position="21"/>
        <end position="107"/>
    </location>
</feature>
<dbReference type="Pfam" id="PF02899">
    <property type="entry name" value="Phage_int_SAM_1"/>
    <property type="match status" value="1"/>
</dbReference>
<comment type="subcellular location">
    <subcellularLocation>
        <location evidence="1 10">Cytoplasm</location>
    </subcellularLocation>
</comment>
<feature type="active site" evidence="10">
    <location>
        <position position="289"/>
    </location>
</feature>
<protein>
    <recommendedName>
        <fullName evidence="10">Tyrosine recombinase XerC</fullName>
    </recommendedName>
</protein>
<evidence type="ECO:0000256" key="10">
    <source>
        <dbReference type="HAMAP-Rule" id="MF_01808"/>
    </source>
</evidence>
<comment type="function">
    <text evidence="10">Site-specific tyrosine recombinase, which acts by catalyzing the cutting and rejoining of the recombining DNA molecules. The XerC-XerD complex is essential to convert dimers of the bacterial chromosome into monomers to permit their segregation at cell division. It also contributes to the segregational stability of plasmids.</text>
</comment>
<evidence type="ECO:0000259" key="11">
    <source>
        <dbReference type="PROSITE" id="PS51898"/>
    </source>
</evidence>
<feature type="active site" evidence="10">
    <location>
        <position position="168"/>
    </location>
</feature>
<proteinExistence type="inferred from homology"/>
<dbReference type="InterPro" id="IPR011932">
    <property type="entry name" value="Recomb_XerD"/>
</dbReference>
<dbReference type="Proteomes" id="UP000679992">
    <property type="component" value="Unassembled WGS sequence"/>
</dbReference>
<evidence type="ECO:0000313" key="14">
    <source>
        <dbReference type="Proteomes" id="UP000679992"/>
    </source>
</evidence>
<accession>A0ABQ4M7T8</accession>
<dbReference type="InterPro" id="IPR011010">
    <property type="entry name" value="DNA_brk_join_enz"/>
</dbReference>
<evidence type="ECO:0000256" key="6">
    <source>
        <dbReference type="ARBA" id="ARBA00022908"/>
    </source>
</evidence>
<dbReference type="InterPro" id="IPR004107">
    <property type="entry name" value="Integrase_SAM-like_N"/>
</dbReference>
<evidence type="ECO:0000256" key="2">
    <source>
        <dbReference type="ARBA" id="ARBA00010450"/>
    </source>
</evidence>
<dbReference type="InterPro" id="IPR023009">
    <property type="entry name" value="Tyrosine_recombinase_XerC/XerD"/>
</dbReference>
<comment type="similarity">
    <text evidence="10">Belongs to the 'phage' integrase family. XerC subfamily.</text>
</comment>
<keyword evidence="14" id="KW-1185">Reference proteome</keyword>
<dbReference type="RefSeq" id="WP_306434200.1">
    <property type="nucleotide sequence ID" value="NZ_BOSL01000002.1"/>
</dbReference>
<dbReference type="SUPFAM" id="SSF56349">
    <property type="entry name" value="DNA breaking-rejoining enzymes"/>
    <property type="match status" value="1"/>
</dbReference>
<keyword evidence="5 10" id="KW-0159">Chromosome partition</keyword>
<dbReference type="InterPro" id="IPR002104">
    <property type="entry name" value="Integrase_catalytic"/>
</dbReference>
<evidence type="ECO:0000256" key="4">
    <source>
        <dbReference type="ARBA" id="ARBA00022618"/>
    </source>
</evidence>
<dbReference type="InterPro" id="IPR044068">
    <property type="entry name" value="CB"/>
</dbReference>
<evidence type="ECO:0000256" key="3">
    <source>
        <dbReference type="ARBA" id="ARBA00022490"/>
    </source>
</evidence>
<comment type="subunit">
    <text evidence="10">Forms a cyclic heterotetrameric complex composed of two molecules of XerC and two molecules of XerD.</text>
</comment>
<dbReference type="HAMAP" id="MF_01808">
    <property type="entry name" value="Recomb_XerC_XerD"/>
    <property type="match status" value="1"/>
</dbReference>
<name>A0ABQ4M7T8_9BACL</name>
<organism evidence="13 14">
    <name type="scientific">Paenibacillus vini</name>
    <dbReference type="NCBI Taxonomy" id="1476024"/>
    <lineage>
        <taxon>Bacteria</taxon>
        <taxon>Bacillati</taxon>
        <taxon>Bacillota</taxon>
        <taxon>Bacilli</taxon>
        <taxon>Bacillales</taxon>
        <taxon>Paenibacillaceae</taxon>
        <taxon>Paenibacillus</taxon>
    </lineage>
</organism>
<dbReference type="PANTHER" id="PTHR30349">
    <property type="entry name" value="PHAGE INTEGRASE-RELATED"/>
    <property type="match status" value="1"/>
</dbReference>
<dbReference type="Pfam" id="PF00589">
    <property type="entry name" value="Phage_integrase"/>
    <property type="match status" value="1"/>
</dbReference>
<dbReference type="PROSITE" id="PS51900">
    <property type="entry name" value="CB"/>
    <property type="match status" value="1"/>
</dbReference>
<evidence type="ECO:0000256" key="9">
    <source>
        <dbReference type="ARBA" id="ARBA00023306"/>
    </source>
</evidence>
<dbReference type="InterPro" id="IPR050090">
    <property type="entry name" value="Tyrosine_recombinase_XerCD"/>
</dbReference>
<evidence type="ECO:0000259" key="12">
    <source>
        <dbReference type="PROSITE" id="PS51900"/>
    </source>
</evidence>
<evidence type="ECO:0000256" key="8">
    <source>
        <dbReference type="ARBA" id="ARBA00023172"/>
    </source>
</evidence>
<sequence length="332" mass="37563">MELNNRVPRVRHHSTLRKEALNIERYAASFISYLAGQKDLSNSTLESYKRDIRQFLDYLHDKETEDLREVTRAGILLYFSALREEGKAPATITRISVALKAFFQFLLQERVIDQDPLIAVKMPKFDKSLPAVLTVEETELLLRMPDCNHPLGLRDKAMLELLYATGVRVSELISLNMEDIDTNVRFLRCSGDTGKERILPFGIVTADWVGRYLREVRPGLGPSGPQDPLFPNRSGGKMSRQGFWKVIKKYGVAAGISKEITPHTLRHSFAVHLLEGGADVRSVQEMLGHADLATIQMYLNHTRPNIKTVYDQFHPRAKGSVEAWTGQSSTSQ</sequence>
<reference evidence="13 14" key="1">
    <citation type="submission" date="2021-03" db="EMBL/GenBank/DDBJ databases">
        <title>Antimicrobial resistance genes in bacteria isolated from Japanese honey, and their potential for conferring macrolide and lincosamide resistance in the American foulbrood pathogen Paenibacillus larvae.</title>
        <authorList>
            <person name="Okamoto M."/>
            <person name="Kumagai M."/>
            <person name="Kanamori H."/>
            <person name="Takamatsu D."/>
        </authorList>
    </citation>
    <scope>NUCLEOTIDE SEQUENCE [LARGE SCALE GENOMIC DNA]</scope>
    <source>
        <strain evidence="13 14">J42TS3</strain>
    </source>
</reference>
<comment type="caution">
    <text evidence="10">Lacks conserved residue(s) required for the propagation of feature annotation.</text>
</comment>
<evidence type="ECO:0000256" key="5">
    <source>
        <dbReference type="ARBA" id="ARBA00022829"/>
    </source>
</evidence>
<dbReference type="NCBIfam" id="NF001399">
    <property type="entry name" value="PRK00283.1"/>
    <property type="match status" value="1"/>
</dbReference>
<keyword evidence="7 10" id="KW-0238">DNA-binding</keyword>
<evidence type="ECO:0000256" key="7">
    <source>
        <dbReference type="ARBA" id="ARBA00023125"/>
    </source>
</evidence>
<dbReference type="NCBIfam" id="TIGR02225">
    <property type="entry name" value="recomb_XerD"/>
    <property type="match status" value="1"/>
</dbReference>
<keyword evidence="9 10" id="KW-0131">Cell cycle</keyword>
<comment type="caution">
    <text evidence="13">The sequence shown here is derived from an EMBL/GenBank/DDBJ whole genome shotgun (WGS) entry which is preliminary data.</text>
</comment>
<dbReference type="CDD" id="cd00798">
    <property type="entry name" value="INT_XerDC_C"/>
    <property type="match status" value="1"/>
</dbReference>
<dbReference type="InterPro" id="IPR010998">
    <property type="entry name" value="Integrase_recombinase_N"/>
</dbReference>